<evidence type="ECO:0000256" key="6">
    <source>
        <dbReference type="ARBA" id="ARBA00047942"/>
    </source>
</evidence>
<dbReference type="Gene3D" id="3.40.50.150">
    <property type="entry name" value="Vaccinia Virus protein VP39"/>
    <property type="match status" value="2"/>
</dbReference>
<dbReference type="GO" id="GO:0032259">
    <property type="term" value="P:methylation"/>
    <property type="evidence" value="ECO:0007669"/>
    <property type="project" value="UniProtKB-KW"/>
</dbReference>
<comment type="similarity">
    <text evidence="1 7">Belongs to the N(4)/N(6)-methyltransferase family.</text>
</comment>
<reference evidence="8" key="1">
    <citation type="submission" date="2023-01" db="EMBL/GenBank/DDBJ databases">
        <title>Human gut microbiome strain richness.</title>
        <authorList>
            <person name="Chen-Liaw A."/>
        </authorList>
    </citation>
    <scope>NUCLEOTIDE SEQUENCE</scope>
    <source>
        <strain evidence="8">D8_m1001271B151109d0_201107</strain>
    </source>
</reference>
<dbReference type="InterPro" id="IPR012327">
    <property type="entry name" value="MeTrfase_D12"/>
</dbReference>
<dbReference type="GO" id="GO:0009307">
    <property type="term" value="P:DNA restriction-modification system"/>
    <property type="evidence" value="ECO:0007669"/>
    <property type="project" value="InterPro"/>
</dbReference>
<protein>
    <recommendedName>
        <fullName evidence="2 7">Site-specific DNA-methyltransferase (adenine-specific)</fullName>
        <ecNumber evidence="2 7">2.1.1.72</ecNumber>
    </recommendedName>
</protein>
<dbReference type="GO" id="GO:0006298">
    <property type="term" value="P:mismatch repair"/>
    <property type="evidence" value="ECO:0007669"/>
    <property type="project" value="TreeGrafter"/>
</dbReference>
<dbReference type="PRINTS" id="PR00505">
    <property type="entry name" value="D12N6MTFRASE"/>
</dbReference>
<evidence type="ECO:0000256" key="3">
    <source>
        <dbReference type="ARBA" id="ARBA00022603"/>
    </source>
</evidence>
<dbReference type="PANTHER" id="PTHR30481">
    <property type="entry name" value="DNA ADENINE METHYLASE"/>
    <property type="match status" value="1"/>
</dbReference>
<dbReference type="SUPFAM" id="SSF53335">
    <property type="entry name" value="S-adenosyl-L-methionine-dependent methyltransferases"/>
    <property type="match status" value="2"/>
</dbReference>
<accession>A0AAW6CZ80</accession>
<dbReference type="PANTHER" id="PTHR30481:SF3">
    <property type="entry name" value="DNA ADENINE METHYLASE"/>
    <property type="match status" value="1"/>
</dbReference>
<dbReference type="EMBL" id="JAQLXO010000031">
    <property type="protein sequence ID" value="MDB7983345.1"/>
    <property type="molecule type" value="Genomic_DNA"/>
</dbReference>
<sequence>MANLNVSDVIRELDISKSYLYKLIHKANISIPKSETGRYFWDENIVEDIKNVLHVDEMKKATNTELLMSKLGLKQSFINNRRYLGNKYSLSEFIRKTVEQNCKGVNIVVDIFSGTGAVSNAFKDKMLITNDLLYSNYISNYAWFGYEKYSSKKIIDLIYKYNQVKTNENNYMRENFADTFFSADDCSKIGYIREDIEKNFINKEINFKEYAILITSLLYAMDKIANTVGHYDAYRKNANFEKQLTLNVLLPEELNSNNTCYNLDANELIKTIECDLLYLDPPYNSRQYCDAYHLLENVARWEKPEVHGVARKMDRTALKSDYCMISATKAFEELIENADAKYILLSYNNMSDKGNDRSNAKISDEDILRILSKKGKVKIFEADYKSFSTGKSDIKDNKERLFLCEAFEKEKKKMNISCPFNYIGGKFKLLEQIQPLFNESEVFLDLFAGGGNVGINSLSSKVIFNDINENLIDLIKYIKDCSTDALLKKIDDIIDEYGLSNTSLYGYAYYGCNSSTGLAKYNKEKFLKLRDDFNSKVFIGETDYVMLYVLMVYSFNNQIRFNRKGQFNLPVGKRDFNSKMRSKLVLFSEELKKKDIHFMKKDFREISLDSVSQDTFIYCDPPYLITSATYNENGMWADDDEKDLLAFLDEANKQGFKFALSNVLKCKNKINTILKDWIENNGYYCHYLNKSYSNSNYHRKDKESLSEEVLITNYPVDWRNE</sequence>
<keyword evidence="3 7" id="KW-0489">Methyltransferase</keyword>
<evidence type="ECO:0000256" key="5">
    <source>
        <dbReference type="ARBA" id="ARBA00022691"/>
    </source>
</evidence>
<proteinExistence type="inferred from homology"/>
<evidence type="ECO:0000256" key="4">
    <source>
        <dbReference type="ARBA" id="ARBA00022679"/>
    </source>
</evidence>
<dbReference type="InterPro" id="IPR029063">
    <property type="entry name" value="SAM-dependent_MTases_sf"/>
</dbReference>
<evidence type="ECO:0000256" key="1">
    <source>
        <dbReference type="ARBA" id="ARBA00006594"/>
    </source>
</evidence>
<keyword evidence="5 7" id="KW-0949">S-adenosyl-L-methionine</keyword>
<dbReference type="RefSeq" id="WP_272003923.1">
    <property type="nucleotide sequence ID" value="NZ_JAQLXO010000031.1"/>
</dbReference>
<dbReference type="NCBIfam" id="TIGR00571">
    <property type="entry name" value="dam"/>
    <property type="match status" value="1"/>
</dbReference>
<evidence type="ECO:0000313" key="9">
    <source>
        <dbReference type="Proteomes" id="UP001212981"/>
    </source>
</evidence>
<comment type="caution">
    <text evidence="8">The sequence shown here is derived from an EMBL/GenBank/DDBJ whole genome shotgun (WGS) entry which is preliminary data.</text>
</comment>
<dbReference type="GO" id="GO:0009007">
    <property type="term" value="F:site-specific DNA-methyltransferase (adenine-specific) activity"/>
    <property type="evidence" value="ECO:0007669"/>
    <property type="project" value="UniProtKB-UniRule"/>
</dbReference>
<dbReference type="Gene3D" id="1.10.1020.10">
    <property type="entry name" value="Adenine-specific Methyltransferase, Domain 2"/>
    <property type="match status" value="2"/>
</dbReference>
<dbReference type="GO" id="GO:0043565">
    <property type="term" value="F:sequence-specific DNA binding"/>
    <property type="evidence" value="ECO:0007669"/>
    <property type="project" value="TreeGrafter"/>
</dbReference>
<evidence type="ECO:0000256" key="2">
    <source>
        <dbReference type="ARBA" id="ARBA00011900"/>
    </source>
</evidence>
<name>A0AAW6CZ80_9FIRM</name>
<evidence type="ECO:0000313" key="8">
    <source>
        <dbReference type="EMBL" id="MDB7983345.1"/>
    </source>
</evidence>
<keyword evidence="4 7" id="KW-0808">Transferase</keyword>
<dbReference type="EC" id="2.1.1.72" evidence="2 7"/>
<dbReference type="InterPro" id="IPR002052">
    <property type="entry name" value="DNA_methylase_N6_adenine_CS"/>
</dbReference>
<comment type="catalytic activity">
    <reaction evidence="6 7">
        <text>a 2'-deoxyadenosine in DNA + S-adenosyl-L-methionine = an N(6)-methyl-2'-deoxyadenosine in DNA + S-adenosyl-L-homocysteine + H(+)</text>
        <dbReference type="Rhea" id="RHEA:15197"/>
        <dbReference type="Rhea" id="RHEA-COMP:12418"/>
        <dbReference type="Rhea" id="RHEA-COMP:12419"/>
        <dbReference type="ChEBI" id="CHEBI:15378"/>
        <dbReference type="ChEBI" id="CHEBI:57856"/>
        <dbReference type="ChEBI" id="CHEBI:59789"/>
        <dbReference type="ChEBI" id="CHEBI:90615"/>
        <dbReference type="ChEBI" id="CHEBI:90616"/>
        <dbReference type="EC" id="2.1.1.72"/>
    </reaction>
</comment>
<dbReference type="Proteomes" id="UP001212981">
    <property type="component" value="Unassembled WGS sequence"/>
</dbReference>
<dbReference type="Pfam" id="PF02086">
    <property type="entry name" value="MethyltransfD12"/>
    <property type="match status" value="2"/>
</dbReference>
<evidence type="ECO:0000256" key="7">
    <source>
        <dbReference type="RuleBase" id="RU361257"/>
    </source>
</evidence>
<dbReference type="InterPro" id="IPR023095">
    <property type="entry name" value="Ade_MeTrfase_dom_2"/>
</dbReference>
<dbReference type="PROSITE" id="PS00092">
    <property type="entry name" value="N6_MTASE"/>
    <property type="match status" value="2"/>
</dbReference>
<gene>
    <name evidence="8" type="ORF">PND82_11035</name>
</gene>
<organism evidence="8 9">
    <name type="scientific">Faecalicoccus pleomorphus</name>
    <dbReference type="NCBI Taxonomy" id="1323"/>
    <lineage>
        <taxon>Bacteria</taxon>
        <taxon>Bacillati</taxon>
        <taxon>Bacillota</taxon>
        <taxon>Erysipelotrichia</taxon>
        <taxon>Erysipelotrichales</taxon>
        <taxon>Erysipelotrichaceae</taxon>
        <taxon>Faecalicoccus</taxon>
    </lineage>
</organism>
<dbReference type="GO" id="GO:1904047">
    <property type="term" value="F:S-adenosyl-L-methionine binding"/>
    <property type="evidence" value="ECO:0007669"/>
    <property type="project" value="TreeGrafter"/>
</dbReference>
<dbReference type="AlphaFoldDB" id="A0AAW6CZ80"/>